<accession>X0U8Z0</accession>
<name>X0U8Z0_9ZZZZ</name>
<feature type="non-terminal residue" evidence="2">
    <location>
        <position position="1"/>
    </location>
</feature>
<dbReference type="AlphaFoldDB" id="X0U8Z0"/>
<dbReference type="EMBL" id="BARS01012078">
    <property type="protein sequence ID" value="GAF96827.1"/>
    <property type="molecule type" value="Genomic_DNA"/>
</dbReference>
<comment type="caution">
    <text evidence="2">The sequence shown here is derived from an EMBL/GenBank/DDBJ whole genome shotgun (WGS) entry which is preliminary data.</text>
</comment>
<evidence type="ECO:0000259" key="1">
    <source>
        <dbReference type="Pfam" id="PF04151"/>
    </source>
</evidence>
<dbReference type="Gene3D" id="2.60.120.380">
    <property type="match status" value="1"/>
</dbReference>
<reference evidence="2" key="1">
    <citation type="journal article" date="2014" name="Front. Microbiol.">
        <title>High frequency of phylogenetically diverse reductive dehalogenase-homologous genes in deep subseafloor sedimentary metagenomes.</title>
        <authorList>
            <person name="Kawai M."/>
            <person name="Futagami T."/>
            <person name="Toyoda A."/>
            <person name="Takaki Y."/>
            <person name="Nishi S."/>
            <person name="Hori S."/>
            <person name="Arai W."/>
            <person name="Tsubouchi T."/>
            <person name="Morono Y."/>
            <person name="Uchiyama I."/>
            <person name="Ito T."/>
            <person name="Fujiyama A."/>
            <person name="Inagaki F."/>
            <person name="Takami H."/>
        </authorList>
    </citation>
    <scope>NUCLEOTIDE SEQUENCE</scope>
    <source>
        <strain evidence="2">Expedition CK06-06</strain>
    </source>
</reference>
<proteinExistence type="predicted"/>
<evidence type="ECO:0000313" key="2">
    <source>
        <dbReference type="EMBL" id="GAF96827.1"/>
    </source>
</evidence>
<dbReference type="Pfam" id="PF04151">
    <property type="entry name" value="PPC"/>
    <property type="match status" value="1"/>
</dbReference>
<sequence length="226" mass="23830">QSIAMPTTITGRIEQAGDVDAFSFEGKKGHPLVLRLESRSLGYPLDAVLEVTDAEGKSLARVDDMGNSRDPLVAFSPPADGSFRMLVSDLNRQGSSRHVYRLRATPAEPSYEVTANNHAYTVSPDKPVEITLSIGRQHGFGEEIAFSVNGLPEFVTAAPATSAAKGESAATVKLSLKSSGGSFSGPIRIQGQATGPSKLSRTATAAIPNHTARLADLWLTAIAAKK</sequence>
<feature type="domain" description="Peptidase C-terminal archaeal/bacterial" evidence="1">
    <location>
        <begin position="18"/>
        <end position="82"/>
    </location>
</feature>
<organism evidence="2">
    <name type="scientific">marine sediment metagenome</name>
    <dbReference type="NCBI Taxonomy" id="412755"/>
    <lineage>
        <taxon>unclassified sequences</taxon>
        <taxon>metagenomes</taxon>
        <taxon>ecological metagenomes</taxon>
    </lineage>
</organism>
<gene>
    <name evidence="2" type="ORF">S01H1_21697</name>
</gene>
<protein>
    <recommendedName>
        <fullName evidence="1">Peptidase C-terminal archaeal/bacterial domain-containing protein</fullName>
    </recommendedName>
</protein>
<dbReference type="InterPro" id="IPR007280">
    <property type="entry name" value="Peptidase_C_arc/bac"/>
</dbReference>